<dbReference type="RefSeq" id="XP_009497648.1">
    <property type="nucleotide sequence ID" value="XM_009499373.1"/>
</dbReference>
<evidence type="ECO:0000256" key="5">
    <source>
        <dbReference type="ARBA" id="ARBA00022989"/>
    </source>
</evidence>
<keyword evidence="6" id="KW-0811">Translocation</keyword>
<sequence>MRVLAAPKSFSFPAGSADTTPLAAGDVASTIAHLHGLGAAFNFPASAAGALPAVSLFDRPNLSITAVLNAARPVVVDALASQVPAEAAFELPRDTVLNSLFTAPASSKSVFAAARDAAIDGHTFVLTSSPGSLMSSVPVASSVHGLLLDSAAARAATAPGARRGAVGFVQDSRMELDPVHILIFAVAFIFIVFVLHIGSKLFR</sequence>
<reference evidence="10" key="1">
    <citation type="submission" date="2013-04" db="EMBL/GenBank/DDBJ databases">
        <title>The Genome Sequence of Fonticula alba ATCC 38817.</title>
        <authorList>
            <consortium name="The Broad Institute Genomics Platform"/>
            <person name="Russ C."/>
            <person name="Cuomo C."/>
            <person name="Burger G."/>
            <person name="Gray M.W."/>
            <person name="Holland P.W.H."/>
            <person name="King N."/>
            <person name="Lang F.B.F."/>
            <person name="Roger A.J."/>
            <person name="Ruiz-Trillo I."/>
            <person name="Brown M."/>
            <person name="Walker B."/>
            <person name="Young S."/>
            <person name="Zeng Q."/>
            <person name="Gargeya S."/>
            <person name="Fitzgerald M."/>
            <person name="Haas B."/>
            <person name="Abouelleil A."/>
            <person name="Allen A.W."/>
            <person name="Alvarado L."/>
            <person name="Arachchi H.M."/>
            <person name="Berlin A.M."/>
            <person name="Chapman S.B."/>
            <person name="Gainer-Dewar J."/>
            <person name="Goldberg J."/>
            <person name="Griggs A."/>
            <person name="Gujja S."/>
            <person name="Hansen M."/>
            <person name="Howarth C."/>
            <person name="Imamovic A."/>
            <person name="Ireland A."/>
            <person name="Larimer J."/>
            <person name="McCowan C."/>
            <person name="Murphy C."/>
            <person name="Pearson M."/>
            <person name="Poon T.W."/>
            <person name="Priest M."/>
            <person name="Roberts A."/>
            <person name="Saif S."/>
            <person name="Shea T."/>
            <person name="Sisk P."/>
            <person name="Sykes S."/>
            <person name="Wortman J."/>
            <person name="Nusbaum C."/>
            <person name="Birren B."/>
        </authorList>
    </citation>
    <scope>NUCLEOTIDE SEQUENCE [LARGE SCALE GENOMIC DNA]</scope>
    <source>
        <strain evidence="10">ATCC 38817</strain>
    </source>
</reference>
<evidence type="ECO:0000256" key="1">
    <source>
        <dbReference type="ARBA" id="ARBA00006103"/>
    </source>
</evidence>
<dbReference type="EMBL" id="KB932212">
    <property type="protein sequence ID" value="KCV67828.1"/>
    <property type="molecule type" value="Genomic_DNA"/>
</dbReference>
<dbReference type="AlphaFoldDB" id="A0A058Z1L4"/>
<evidence type="ECO:0000256" key="6">
    <source>
        <dbReference type="ARBA" id="ARBA00023010"/>
    </source>
</evidence>
<evidence type="ECO:0000256" key="2">
    <source>
        <dbReference type="ARBA" id="ARBA00022448"/>
    </source>
</evidence>
<keyword evidence="4" id="KW-0653">Protein transport</keyword>
<evidence type="ECO:0000313" key="10">
    <source>
        <dbReference type="EMBL" id="KCV67828.1"/>
    </source>
</evidence>
<evidence type="ECO:0000256" key="7">
    <source>
        <dbReference type="ARBA" id="ARBA00023136"/>
    </source>
</evidence>
<evidence type="ECO:0000256" key="8">
    <source>
        <dbReference type="ARBA" id="ARBA00037847"/>
    </source>
</evidence>
<protein>
    <submittedName>
        <fullName evidence="10">Uncharacterized protein</fullName>
    </submittedName>
</protein>
<organism evidence="10">
    <name type="scientific">Fonticula alba</name>
    <name type="common">Slime mold</name>
    <dbReference type="NCBI Taxonomy" id="691883"/>
    <lineage>
        <taxon>Eukaryota</taxon>
        <taxon>Rotosphaerida</taxon>
        <taxon>Fonticulaceae</taxon>
        <taxon>Fonticula</taxon>
    </lineage>
</organism>
<keyword evidence="3 9" id="KW-0812">Transmembrane</keyword>
<dbReference type="InterPro" id="IPR016482">
    <property type="entry name" value="SecG/Sec61-beta/Sbh"/>
</dbReference>
<keyword evidence="7 9" id="KW-0472">Membrane</keyword>
<dbReference type="GO" id="GO:0015031">
    <property type="term" value="P:protein transport"/>
    <property type="evidence" value="ECO:0007669"/>
    <property type="project" value="UniProtKB-KW"/>
</dbReference>
<dbReference type="GeneID" id="20530285"/>
<dbReference type="GO" id="GO:0012505">
    <property type="term" value="C:endomembrane system"/>
    <property type="evidence" value="ECO:0007669"/>
    <property type="project" value="UniProtKB-SubCell"/>
</dbReference>
<evidence type="ECO:0000256" key="3">
    <source>
        <dbReference type="ARBA" id="ARBA00022692"/>
    </source>
</evidence>
<keyword evidence="11" id="KW-1185">Reference proteome</keyword>
<name>A0A058Z1L4_FONAL</name>
<keyword evidence="5 9" id="KW-1133">Transmembrane helix</keyword>
<feature type="transmembrane region" description="Helical" evidence="9">
    <location>
        <begin position="179"/>
        <end position="198"/>
    </location>
</feature>
<evidence type="ECO:0000313" key="11">
    <source>
        <dbReference type="Proteomes" id="UP000030693"/>
    </source>
</evidence>
<dbReference type="Pfam" id="PF03911">
    <property type="entry name" value="Sec61_beta"/>
    <property type="match status" value="1"/>
</dbReference>
<comment type="similarity">
    <text evidence="1">Belongs to the SEC61-beta family.</text>
</comment>
<proteinExistence type="inferred from homology"/>
<accession>A0A058Z1L4</accession>
<keyword evidence="2" id="KW-0813">Transport</keyword>
<comment type="subcellular location">
    <subcellularLocation>
        <location evidence="8">Endomembrane system</location>
        <topology evidence="8">Single-pass membrane protein</topology>
    </subcellularLocation>
</comment>
<evidence type="ECO:0000256" key="4">
    <source>
        <dbReference type="ARBA" id="ARBA00022927"/>
    </source>
</evidence>
<dbReference type="Proteomes" id="UP000030693">
    <property type="component" value="Unassembled WGS sequence"/>
</dbReference>
<gene>
    <name evidence="10" type="ORF">H696_05560</name>
</gene>
<evidence type="ECO:0000256" key="9">
    <source>
        <dbReference type="SAM" id="Phobius"/>
    </source>
</evidence>